<evidence type="ECO:0000313" key="1">
    <source>
        <dbReference type="EMBL" id="KAK3711592.1"/>
    </source>
</evidence>
<dbReference type="Proteomes" id="UP001281147">
    <property type="component" value="Unassembled WGS sequence"/>
</dbReference>
<name>A0ACC3N7V3_9PEZI</name>
<sequence length="273" mass="31405">MAESFQLSLALKDLQNAVNDIPNKWLEPTELNAVLLGAVLLNVLAFALPDSDSALGNDNALSVSWVFSQPESWLTLQAGLGPLVMSMSPKIEDALSFASQVFLGTHEEEWVFNISQRIGLYEVPERWVRFFDLRDPHVGWECHPDHSKEDNEDYSRVYRAPVAVIVKLRTLRPTRFNAFRTLQFLGKCGSEFRSLLSRGERKAVWLLGYWFGLLSRFHGLWWCEHRMERDYRAVYMYLQQRCPPEEPNDIDESGIWGEMMKELNSAGLCDVDT</sequence>
<dbReference type="EMBL" id="JAUTXU010000075">
    <property type="protein sequence ID" value="KAK3711592.1"/>
    <property type="molecule type" value="Genomic_DNA"/>
</dbReference>
<proteinExistence type="predicted"/>
<comment type="caution">
    <text evidence="1">The sequence shown here is derived from an EMBL/GenBank/DDBJ whole genome shotgun (WGS) entry which is preliminary data.</text>
</comment>
<organism evidence="1 2">
    <name type="scientific">Vermiconidia calcicola</name>
    <dbReference type="NCBI Taxonomy" id="1690605"/>
    <lineage>
        <taxon>Eukaryota</taxon>
        <taxon>Fungi</taxon>
        <taxon>Dikarya</taxon>
        <taxon>Ascomycota</taxon>
        <taxon>Pezizomycotina</taxon>
        <taxon>Dothideomycetes</taxon>
        <taxon>Dothideomycetidae</taxon>
        <taxon>Mycosphaerellales</taxon>
        <taxon>Extremaceae</taxon>
        <taxon>Vermiconidia</taxon>
    </lineage>
</organism>
<reference evidence="1" key="1">
    <citation type="submission" date="2023-07" db="EMBL/GenBank/DDBJ databases">
        <title>Black Yeasts Isolated from many extreme environments.</title>
        <authorList>
            <person name="Coleine C."/>
            <person name="Stajich J.E."/>
            <person name="Selbmann L."/>
        </authorList>
    </citation>
    <scope>NUCLEOTIDE SEQUENCE</scope>
    <source>
        <strain evidence="1">CCFEE 5714</strain>
    </source>
</reference>
<accession>A0ACC3N7V3</accession>
<evidence type="ECO:0000313" key="2">
    <source>
        <dbReference type="Proteomes" id="UP001281147"/>
    </source>
</evidence>
<keyword evidence="2" id="KW-1185">Reference proteome</keyword>
<protein>
    <submittedName>
        <fullName evidence="1">Uncharacterized protein</fullName>
    </submittedName>
</protein>
<gene>
    <name evidence="1" type="ORF">LTR37_009583</name>
</gene>